<feature type="domain" description="SCP2" evidence="2">
    <location>
        <begin position="25"/>
        <end position="120"/>
    </location>
</feature>
<gene>
    <name evidence="1" type="primary">ubiJ</name>
    <name evidence="3" type="ORF">HNQ52_001236</name>
</gene>
<dbReference type="EMBL" id="JACHHP010000002">
    <property type="protein sequence ID" value="MBB5207707.1"/>
    <property type="molecule type" value="Genomic_DNA"/>
</dbReference>
<evidence type="ECO:0000259" key="2">
    <source>
        <dbReference type="Pfam" id="PF02036"/>
    </source>
</evidence>
<dbReference type="Pfam" id="PF02036">
    <property type="entry name" value="SCP2"/>
    <property type="match status" value="1"/>
</dbReference>
<dbReference type="PANTHER" id="PTHR38693:SF1">
    <property type="entry name" value="UBIQUINONE BIOSYNTHESIS ACCESSORY FACTOR UBIJ"/>
    <property type="match status" value="1"/>
</dbReference>
<dbReference type="RefSeq" id="WP_246387628.1">
    <property type="nucleotide sequence ID" value="NZ_JACHHP010000002.1"/>
</dbReference>
<dbReference type="GO" id="GO:0005737">
    <property type="term" value="C:cytoplasm"/>
    <property type="evidence" value="ECO:0007669"/>
    <property type="project" value="UniProtKB-SubCell"/>
</dbReference>
<keyword evidence="1" id="KW-0963">Cytoplasm</keyword>
<keyword evidence="4" id="KW-1185">Reference proteome</keyword>
<organism evidence="3 4">
    <name type="scientific">Chiayiivirga flava</name>
    <dbReference type="NCBI Taxonomy" id="659595"/>
    <lineage>
        <taxon>Bacteria</taxon>
        <taxon>Pseudomonadati</taxon>
        <taxon>Pseudomonadota</taxon>
        <taxon>Gammaproteobacteria</taxon>
        <taxon>Lysobacterales</taxon>
        <taxon>Lysobacteraceae</taxon>
        <taxon>Chiayiivirga</taxon>
    </lineage>
</organism>
<dbReference type="InterPro" id="IPR038989">
    <property type="entry name" value="UbiJ"/>
</dbReference>
<dbReference type="InterPro" id="IPR003033">
    <property type="entry name" value="SCP2_sterol-bd_dom"/>
</dbReference>
<comment type="pathway">
    <text evidence="1">Cofactor biosynthesis; ubiquinone biosynthesis.</text>
</comment>
<comment type="similarity">
    <text evidence="1">Belongs to the UbiJ family.</text>
</comment>
<name>A0A7W8D6Q3_9GAMM</name>
<evidence type="ECO:0000256" key="1">
    <source>
        <dbReference type="HAMAP-Rule" id="MF_02215"/>
    </source>
</evidence>
<comment type="subcellular location">
    <subcellularLocation>
        <location evidence="1">Cytoplasm</location>
    </subcellularLocation>
</comment>
<comment type="caution">
    <text evidence="3">The sequence shown here is derived from an EMBL/GenBank/DDBJ whole genome shotgun (WGS) entry which is preliminary data.</text>
</comment>
<dbReference type="SUPFAM" id="SSF55718">
    <property type="entry name" value="SCP-like"/>
    <property type="match status" value="1"/>
</dbReference>
<dbReference type="UniPathway" id="UPA00232"/>
<keyword evidence="3" id="KW-0830">Ubiquinone</keyword>
<accession>A0A7W8D6Q3</accession>
<dbReference type="Gene3D" id="3.30.1050.10">
    <property type="entry name" value="SCP2 sterol-binding domain"/>
    <property type="match status" value="1"/>
</dbReference>
<evidence type="ECO:0000313" key="3">
    <source>
        <dbReference type="EMBL" id="MBB5207707.1"/>
    </source>
</evidence>
<dbReference type="AlphaFoldDB" id="A0A7W8D6Q3"/>
<dbReference type="InterPro" id="IPR036527">
    <property type="entry name" value="SCP2_sterol-bd_dom_sf"/>
</dbReference>
<sequence>MTAPAFPQMIRSTLGRLLEAALARVVALDPDFSAQLSALEGRRLELALSAPALALSATVRDGRFVIGPAEAAAAADLSVRASPGALLAQLLPGAAGAAAPAGRITISGDAELARRLQQLVQRYDPDVEEAFARVFGDVAGVQIARALKRGLDWSRRTASGFARDAGEFLTEENRSVVAAAELGAFHDDVDAIRDDVDRFERRVGRLRDRVPGH</sequence>
<evidence type="ECO:0000313" key="4">
    <source>
        <dbReference type="Proteomes" id="UP000521199"/>
    </source>
</evidence>
<dbReference type="HAMAP" id="MF_02215">
    <property type="entry name" value="UbiJ"/>
    <property type="match status" value="1"/>
</dbReference>
<keyword evidence="1" id="KW-0831">Ubiquinone biosynthesis</keyword>
<dbReference type="PANTHER" id="PTHR38693">
    <property type="entry name" value="UBIQUINONE BIOSYNTHESIS PROTEIN UBIJ"/>
    <property type="match status" value="1"/>
</dbReference>
<dbReference type="GO" id="GO:0006744">
    <property type="term" value="P:ubiquinone biosynthetic process"/>
    <property type="evidence" value="ECO:0007669"/>
    <property type="project" value="UniProtKB-UniRule"/>
</dbReference>
<dbReference type="Proteomes" id="UP000521199">
    <property type="component" value="Unassembled WGS sequence"/>
</dbReference>
<proteinExistence type="inferred from homology"/>
<reference evidence="3 4" key="1">
    <citation type="submission" date="2020-08" db="EMBL/GenBank/DDBJ databases">
        <title>Genomic Encyclopedia of Type Strains, Phase IV (KMG-IV): sequencing the most valuable type-strain genomes for metagenomic binning, comparative biology and taxonomic classification.</title>
        <authorList>
            <person name="Goeker M."/>
        </authorList>
    </citation>
    <scope>NUCLEOTIDE SEQUENCE [LARGE SCALE GENOMIC DNA]</scope>
    <source>
        <strain evidence="3 4">DSM 24163</strain>
    </source>
</reference>
<protein>
    <recommendedName>
        <fullName evidence="1">Ubiquinone biosynthesis accessory factor UbiJ</fullName>
    </recommendedName>
</protein>
<comment type="function">
    <text evidence="1">Required for ubiquinone (coenzyme Q) biosynthesis. Binds hydrophobic ubiquinone biosynthetic intermediates via its SCP2 domain and is essential for the stability of the Ubi complex. May constitute a docking platform where Ubi enzymes assemble and access their SCP2-bound polyprenyl substrates.</text>
</comment>